<feature type="domain" description="PDZ" evidence="3">
    <location>
        <begin position="181"/>
        <end position="260"/>
    </location>
</feature>
<keyword evidence="1" id="KW-0677">Repeat</keyword>
<dbReference type="SUPFAM" id="SSF50156">
    <property type="entry name" value="PDZ domain-like"/>
    <property type="match status" value="2"/>
</dbReference>
<dbReference type="PROSITE" id="PS50106">
    <property type="entry name" value="PDZ"/>
    <property type="match status" value="2"/>
</dbReference>
<keyword evidence="5" id="KW-1185">Reference proteome</keyword>
<dbReference type="InterPro" id="IPR036034">
    <property type="entry name" value="PDZ_sf"/>
</dbReference>
<evidence type="ECO:0000256" key="1">
    <source>
        <dbReference type="ARBA" id="ARBA00022737"/>
    </source>
</evidence>
<evidence type="ECO:0000259" key="3">
    <source>
        <dbReference type="PROSITE" id="PS50106"/>
    </source>
</evidence>
<feature type="region of interest" description="Disordered" evidence="2">
    <location>
        <begin position="78"/>
        <end position="98"/>
    </location>
</feature>
<evidence type="ECO:0000313" key="4">
    <source>
        <dbReference type="EMBL" id="KAK0410793.1"/>
    </source>
</evidence>
<name>A0AA39LV62_9BILA</name>
<dbReference type="PANTHER" id="PTHR12345">
    <property type="entry name" value="SYNTENIN RELATED"/>
    <property type="match status" value="1"/>
</dbReference>
<dbReference type="Gene3D" id="2.30.42.10">
    <property type="match status" value="2"/>
</dbReference>
<organism evidence="4 5">
    <name type="scientific">Steinernema hermaphroditum</name>
    <dbReference type="NCBI Taxonomy" id="289476"/>
    <lineage>
        <taxon>Eukaryota</taxon>
        <taxon>Metazoa</taxon>
        <taxon>Ecdysozoa</taxon>
        <taxon>Nematoda</taxon>
        <taxon>Chromadorea</taxon>
        <taxon>Rhabditida</taxon>
        <taxon>Tylenchina</taxon>
        <taxon>Panagrolaimomorpha</taxon>
        <taxon>Strongyloidoidea</taxon>
        <taxon>Steinernematidae</taxon>
        <taxon>Steinernema</taxon>
    </lineage>
</organism>
<reference evidence="4" key="1">
    <citation type="submission" date="2023-06" db="EMBL/GenBank/DDBJ databases">
        <title>Genomic analysis of the entomopathogenic nematode Steinernema hermaphroditum.</title>
        <authorList>
            <person name="Schwarz E.M."/>
            <person name="Heppert J.K."/>
            <person name="Baniya A."/>
            <person name="Schwartz H.T."/>
            <person name="Tan C.-H."/>
            <person name="Antoshechkin I."/>
            <person name="Sternberg P.W."/>
            <person name="Goodrich-Blair H."/>
            <person name="Dillman A.R."/>
        </authorList>
    </citation>
    <scope>NUCLEOTIDE SEQUENCE</scope>
    <source>
        <strain evidence="4">PS9179</strain>
        <tissue evidence="4">Whole animal</tissue>
    </source>
</reference>
<dbReference type="FunFam" id="2.30.42.10:FF:000043">
    <property type="entry name" value="Syntenin-1 isoform X1"/>
    <property type="match status" value="1"/>
</dbReference>
<feature type="compositionally biased region" description="Polar residues" evidence="2">
    <location>
        <begin position="28"/>
        <end position="42"/>
    </location>
</feature>
<gene>
    <name evidence="4" type="ORF">QR680_005325</name>
</gene>
<proteinExistence type="predicted"/>
<accession>A0AA39LV62</accession>
<dbReference type="Proteomes" id="UP001175271">
    <property type="component" value="Unassembled WGS sequence"/>
</dbReference>
<comment type="caution">
    <text evidence="4">The sequence shown here is derived from an EMBL/GenBank/DDBJ whole genome shotgun (WGS) entry which is preliminary data.</text>
</comment>
<sequence length="365" mass="40022">MALYPSLEDMVVDQYQNAECLTSMQPSAPHSFFQQEPQNPHYGSTGAAPPPVYESIGGEKPSNFEYPSLVQDYRDIGSYPGERELTTSPTSSTSTSRGGAVVVAHNSIEEPFCDLGEEIAVEDDDSDEPEDVRSFPGPALTPSLQALQPYEVFQNGTTMVAPITSQSSGLAKANVSHGVRTVVLCKDQNGKVGMRFRSVSKGIFVQFVAEGSPAALAGMRFGDQILQINKSEVVGLSQDKAMDLLTKSKNDACIEMAVRDRPFERAITLHKDSRGQLGFGYSDNEIVSIVKESSASRNGLLINHRILEVDGQNVIGLKTKEIREILEDAPKTVTLTIMPNELYNEMMKKISWSLIRKQDHSIPDF</sequence>
<protein>
    <recommendedName>
        <fullName evidence="3">PDZ domain-containing protein</fullName>
    </recommendedName>
</protein>
<dbReference type="InterPro" id="IPR001478">
    <property type="entry name" value="PDZ"/>
</dbReference>
<dbReference type="InterPro" id="IPR051230">
    <property type="entry name" value="APP-Binding"/>
</dbReference>
<feature type="compositionally biased region" description="Low complexity" evidence="2">
    <location>
        <begin position="86"/>
        <end position="96"/>
    </location>
</feature>
<dbReference type="GO" id="GO:0005737">
    <property type="term" value="C:cytoplasm"/>
    <property type="evidence" value="ECO:0007669"/>
    <property type="project" value="TreeGrafter"/>
</dbReference>
<evidence type="ECO:0000313" key="5">
    <source>
        <dbReference type="Proteomes" id="UP001175271"/>
    </source>
</evidence>
<feature type="domain" description="PDZ" evidence="3">
    <location>
        <begin position="266"/>
        <end position="341"/>
    </location>
</feature>
<dbReference type="EMBL" id="JAUCMV010000003">
    <property type="protein sequence ID" value="KAK0410793.1"/>
    <property type="molecule type" value="Genomic_DNA"/>
</dbReference>
<dbReference type="PANTHER" id="PTHR12345:SF3">
    <property type="entry name" value="PDZ DOMAIN-CONTAINING PROTEIN"/>
    <property type="match status" value="1"/>
</dbReference>
<feature type="region of interest" description="Disordered" evidence="2">
    <location>
        <begin position="28"/>
        <end position="60"/>
    </location>
</feature>
<evidence type="ECO:0000256" key="2">
    <source>
        <dbReference type="SAM" id="MobiDB-lite"/>
    </source>
</evidence>
<dbReference type="AlphaFoldDB" id="A0AA39LV62"/>
<dbReference type="CDD" id="cd06721">
    <property type="entry name" value="PDZ1_syntenin-like"/>
    <property type="match status" value="1"/>
</dbReference>
<dbReference type="SMART" id="SM00228">
    <property type="entry name" value="PDZ"/>
    <property type="match status" value="2"/>
</dbReference>
<dbReference type="Pfam" id="PF00595">
    <property type="entry name" value="PDZ"/>
    <property type="match status" value="2"/>
</dbReference>
<dbReference type="GO" id="GO:0005886">
    <property type="term" value="C:plasma membrane"/>
    <property type="evidence" value="ECO:0007669"/>
    <property type="project" value="TreeGrafter"/>
</dbReference>